<dbReference type="Gene3D" id="2.60.120.10">
    <property type="entry name" value="Jelly Rolls"/>
    <property type="match status" value="1"/>
</dbReference>
<organism evidence="2">
    <name type="scientific">uncultured Thermomicrobiales bacterium</name>
    <dbReference type="NCBI Taxonomy" id="1645740"/>
    <lineage>
        <taxon>Bacteria</taxon>
        <taxon>Pseudomonadati</taxon>
        <taxon>Thermomicrobiota</taxon>
        <taxon>Thermomicrobia</taxon>
        <taxon>Thermomicrobiales</taxon>
        <taxon>environmental samples</taxon>
    </lineage>
</organism>
<evidence type="ECO:0000256" key="1">
    <source>
        <dbReference type="SAM" id="SignalP"/>
    </source>
</evidence>
<feature type="chain" id="PRO_5027027844" description="Cupin 2 conserved barrel domain-containing protein" evidence="1">
    <location>
        <begin position="22"/>
        <end position="180"/>
    </location>
</feature>
<evidence type="ECO:0000313" key="2">
    <source>
        <dbReference type="EMBL" id="CAA9544316.1"/>
    </source>
</evidence>
<keyword evidence="1" id="KW-0732">Signal</keyword>
<feature type="signal peptide" evidence="1">
    <location>
        <begin position="1"/>
        <end position="21"/>
    </location>
</feature>
<reference evidence="2" key="1">
    <citation type="submission" date="2020-02" db="EMBL/GenBank/DDBJ databases">
        <authorList>
            <person name="Meier V. D."/>
        </authorList>
    </citation>
    <scope>NUCLEOTIDE SEQUENCE</scope>
    <source>
        <strain evidence="2">AVDCRST_MAG70</strain>
    </source>
</reference>
<dbReference type="AlphaFoldDB" id="A0A6J4UD55"/>
<dbReference type="InterPro" id="IPR014710">
    <property type="entry name" value="RmlC-like_jellyroll"/>
</dbReference>
<evidence type="ECO:0008006" key="3">
    <source>
        <dbReference type="Google" id="ProtNLM"/>
    </source>
</evidence>
<accession>A0A6J4UD55</accession>
<proteinExistence type="predicted"/>
<dbReference type="SUPFAM" id="SSF51182">
    <property type="entry name" value="RmlC-like cupins"/>
    <property type="match status" value="1"/>
</dbReference>
<protein>
    <recommendedName>
        <fullName evidence="3">Cupin 2 conserved barrel domain-containing protein</fullName>
    </recommendedName>
</protein>
<name>A0A6J4UD55_9BACT</name>
<dbReference type="EMBL" id="CADCWH010000059">
    <property type="protein sequence ID" value="CAA9544316.1"/>
    <property type="molecule type" value="Genomic_DNA"/>
</dbReference>
<gene>
    <name evidence="2" type="ORF">AVDCRST_MAG70-377</name>
</gene>
<sequence length="180" mass="18248">MILNRAKLLVPTIVVAGMALGASVSGLPQARAAAPTAQESVPTVVLIAPGVITQTLSAGMPGAAPGQRLALSRLTLMPGGIGPAHVHPGMTVVHVESGAFGWTLLRGAGTVTRASGEIEEVTEPGTEVLLVPGDALVYEAFTAHTARGVAEYPTVVVNARLLEADQPAIIPTNDQGTPTP</sequence>
<dbReference type="InterPro" id="IPR011051">
    <property type="entry name" value="RmlC_Cupin_sf"/>
</dbReference>